<dbReference type="InterPro" id="IPR016169">
    <property type="entry name" value="FAD-bd_PCMH_sub2"/>
</dbReference>
<feature type="active site" description="Proton donor" evidence="3">
    <location>
        <position position="256"/>
    </location>
</feature>
<name>A0ABT0D6M7_9HYPH</name>
<dbReference type="Gene3D" id="3.30.43.10">
    <property type="entry name" value="Uridine Diphospho-n-acetylenolpyruvylglucosamine Reductase, domain 2"/>
    <property type="match status" value="1"/>
</dbReference>
<dbReference type="Gene3D" id="3.30.465.10">
    <property type="match status" value="1"/>
</dbReference>
<keyword evidence="2 3" id="KW-0274">FAD</keyword>
<dbReference type="InterPro" id="IPR003170">
    <property type="entry name" value="MurB"/>
</dbReference>
<evidence type="ECO:0000313" key="5">
    <source>
        <dbReference type="EMBL" id="MCK0195605.1"/>
    </source>
</evidence>
<keyword evidence="3" id="KW-0560">Oxidoreductase</keyword>
<comment type="catalytic activity">
    <reaction evidence="3">
        <text>UDP-N-acetyl-alpha-D-muramate + NADP(+) = UDP-N-acetyl-3-O-(1-carboxyvinyl)-alpha-D-glucosamine + NADPH + H(+)</text>
        <dbReference type="Rhea" id="RHEA:12248"/>
        <dbReference type="ChEBI" id="CHEBI:15378"/>
        <dbReference type="ChEBI" id="CHEBI:57783"/>
        <dbReference type="ChEBI" id="CHEBI:58349"/>
        <dbReference type="ChEBI" id="CHEBI:68483"/>
        <dbReference type="ChEBI" id="CHEBI:70757"/>
        <dbReference type="EC" id="1.3.1.98"/>
    </reaction>
</comment>
<keyword evidence="3" id="KW-0961">Cell wall biogenesis/degradation</keyword>
<dbReference type="InterPro" id="IPR016166">
    <property type="entry name" value="FAD-bd_PCMH"/>
</dbReference>
<keyword evidence="3" id="KW-0521">NADP</keyword>
<accession>A0ABT0D6M7</accession>
<comment type="caution">
    <text evidence="3">Lacks conserved residue(s) required for the propagation of feature annotation.</text>
</comment>
<organism evidence="5 6">
    <name type="scientific">Ancylobacter crimeensis</name>
    <dbReference type="NCBI Taxonomy" id="2579147"/>
    <lineage>
        <taxon>Bacteria</taxon>
        <taxon>Pseudomonadati</taxon>
        <taxon>Pseudomonadota</taxon>
        <taxon>Alphaproteobacteria</taxon>
        <taxon>Hyphomicrobiales</taxon>
        <taxon>Xanthobacteraceae</taxon>
        <taxon>Ancylobacter</taxon>
    </lineage>
</organism>
<keyword evidence="3" id="KW-0131">Cell cycle</keyword>
<comment type="caution">
    <text evidence="5">The sequence shown here is derived from an EMBL/GenBank/DDBJ whole genome shotgun (WGS) entry which is preliminary data.</text>
</comment>
<sequence>MTKQAFATAATALAANTAEAGDMPGIQMAAFEALERFCIQHGIEVQRSVDLADFTYLRAGGTAHVVVFPNTPAQVASVQGFLHQSNLQSKVIGNTSNLLFLDDETYSVLLCTTKMNKIVYDAANGVIAADGGAMMPDLARVALWNAVAGFEGLEGIPGTIGGGIFMNAGAYGFELKDPFLRAEMVHPDGTMRMYEAAEFKLSHRSSILRKESKGSIVVRAYFRAEKGDAEKIYRRMELYHSKRHKYQDFFYPNLGSIYSGSPYRALAHRDPVFRLLSALYYFFRYEFKLFHREAPINRKWLNDLVLKRFDFKYDIQPFSDKTLNCLVNRGQGTAEMVRFIEQLGELSDGRIPLENEIVRPF</sequence>
<dbReference type="Proteomes" id="UP001203284">
    <property type="component" value="Unassembled WGS sequence"/>
</dbReference>
<protein>
    <recommendedName>
        <fullName evidence="3">UDP-N-acetylenolpyruvoylglucosamine reductase</fullName>
        <ecNumber evidence="3">1.3.1.98</ecNumber>
    </recommendedName>
    <alternativeName>
        <fullName evidence="3">UDP-N-acetylmuramate dehydrogenase</fullName>
    </alternativeName>
</protein>
<dbReference type="HAMAP" id="MF_00037">
    <property type="entry name" value="MurB"/>
    <property type="match status" value="1"/>
</dbReference>
<dbReference type="EMBL" id="JALKCH010000001">
    <property type="protein sequence ID" value="MCK0195605.1"/>
    <property type="molecule type" value="Genomic_DNA"/>
</dbReference>
<comment type="pathway">
    <text evidence="3">Cell wall biogenesis; peptidoglycan biosynthesis.</text>
</comment>
<reference evidence="5 6" key="1">
    <citation type="submission" date="2022-04" db="EMBL/GenBank/DDBJ databases">
        <authorList>
            <person name="Grouzdev D.S."/>
            <person name="Pantiukh K.S."/>
            <person name="Krutkina M.S."/>
        </authorList>
    </citation>
    <scope>NUCLEOTIDE SEQUENCE [LARGE SCALE GENOMIC DNA]</scope>
    <source>
        <strain evidence="5 6">6x-1</strain>
    </source>
</reference>
<evidence type="ECO:0000256" key="2">
    <source>
        <dbReference type="ARBA" id="ARBA00022827"/>
    </source>
</evidence>
<keyword evidence="1 3" id="KW-0285">Flavoprotein</keyword>
<comment type="similarity">
    <text evidence="3">Belongs to the MurB family.</text>
</comment>
<dbReference type="PANTHER" id="PTHR21071">
    <property type="entry name" value="UDP-N-ACETYLENOLPYRUVOYLGLUCOSAMINE REDUCTASE"/>
    <property type="match status" value="1"/>
</dbReference>
<evidence type="ECO:0000259" key="4">
    <source>
        <dbReference type="PROSITE" id="PS51387"/>
    </source>
</evidence>
<dbReference type="InterPro" id="IPR016167">
    <property type="entry name" value="FAD-bd_PCMH_sub1"/>
</dbReference>
<dbReference type="InterPro" id="IPR036318">
    <property type="entry name" value="FAD-bd_PCMH-like_sf"/>
</dbReference>
<keyword evidence="3" id="KW-0132">Cell division</keyword>
<dbReference type="PANTHER" id="PTHR21071:SF4">
    <property type="entry name" value="UDP-N-ACETYLENOLPYRUVOYLGLUCOSAMINE REDUCTASE"/>
    <property type="match status" value="1"/>
</dbReference>
<keyword evidence="3" id="KW-0133">Cell shape</keyword>
<dbReference type="RefSeq" id="WP_247025880.1">
    <property type="nucleotide sequence ID" value="NZ_JALKCH010000001.1"/>
</dbReference>
<feature type="active site" evidence="3">
    <location>
        <position position="204"/>
    </location>
</feature>
<keyword evidence="3" id="KW-0963">Cytoplasm</keyword>
<evidence type="ECO:0000256" key="3">
    <source>
        <dbReference type="HAMAP-Rule" id="MF_00037"/>
    </source>
</evidence>
<gene>
    <name evidence="3" type="primary">murB</name>
    <name evidence="5" type="ORF">MWN34_01625</name>
</gene>
<keyword evidence="6" id="KW-1185">Reference proteome</keyword>
<comment type="function">
    <text evidence="3">Cell wall formation.</text>
</comment>
<dbReference type="InterPro" id="IPR006094">
    <property type="entry name" value="Oxid_FAD_bind_N"/>
</dbReference>
<dbReference type="EC" id="1.3.1.98" evidence="3"/>
<evidence type="ECO:0000313" key="6">
    <source>
        <dbReference type="Proteomes" id="UP001203284"/>
    </source>
</evidence>
<proteinExistence type="inferred from homology"/>
<comment type="subcellular location">
    <subcellularLocation>
        <location evidence="3">Cytoplasm</location>
    </subcellularLocation>
</comment>
<comment type="cofactor">
    <cofactor evidence="3">
        <name>FAD</name>
        <dbReference type="ChEBI" id="CHEBI:57692"/>
    </cofactor>
</comment>
<keyword evidence="3" id="KW-0573">Peptidoglycan synthesis</keyword>
<dbReference type="PROSITE" id="PS51387">
    <property type="entry name" value="FAD_PCMH"/>
    <property type="match status" value="1"/>
</dbReference>
<feature type="domain" description="FAD-binding PCMH-type" evidence="4">
    <location>
        <begin position="58"/>
        <end position="227"/>
    </location>
</feature>
<evidence type="ECO:0000256" key="1">
    <source>
        <dbReference type="ARBA" id="ARBA00022630"/>
    </source>
</evidence>
<dbReference type="SUPFAM" id="SSF56176">
    <property type="entry name" value="FAD-binding/transporter-associated domain-like"/>
    <property type="match status" value="1"/>
</dbReference>
<dbReference type="Pfam" id="PF01565">
    <property type="entry name" value="FAD_binding_4"/>
    <property type="match status" value="1"/>
</dbReference>